<feature type="signal peptide" evidence="2">
    <location>
        <begin position="1"/>
        <end position="18"/>
    </location>
</feature>
<organism evidence="3 4">
    <name type="scientific">Crassostrea virginica</name>
    <name type="common">Eastern oyster</name>
    <dbReference type="NCBI Taxonomy" id="6565"/>
    <lineage>
        <taxon>Eukaryota</taxon>
        <taxon>Metazoa</taxon>
        <taxon>Spiralia</taxon>
        <taxon>Lophotrochozoa</taxon>
        <taxon>Mollusca</taxon>
        <taxon>Bivalvia</taxon>
        <taxon>Autobranchia</taxon>
        <taxon>Pteriomorphia</taxon>
        <taxon>Ostreida</taxon>
        <taxon>Ostreoidea</taxon>
        <taxon>Ostreidae</taxon>
        <taxon>Crassostrea</taxon>
    </lineage>
</organism>
<keyword evidence="3" id="KW-1185">Reference proteome</keyword>
<keyword evidence="2" id="KW-0732">Signal</keyword>
<dbReference type="KEGG" id="cvn:111110371"/>
<keyword evidence="1" id="KW-1133">Transmembrane helix</keyword>
<evidence type="ECO:0000313" key="4">
    <source>
        <dbReference type="RefSeq" id="XP_022302554.1"/>
    </source>
</evidence>
<evidence type="ECO:0000313" key="3">
    <source>
        <dbReference type="Proteomes" id="UP000694844"/>
    </source>
</evidence>
<evidence type="ECO:0000256" key="2">
    <source>
        <dbReference type="SAM" id="SignalP"/>
    </source>
</evidence>
<dbReference type="OrthoDB" id="6090904at2759"/>
<accession>A0A8B8BIA5</accession>
<proteinExistence type="predicted"/>
<feature type="transmembrane region" description="Helical" evidence="1">
    <location>
        <begin position="247"/>
        <end position="273"/>
    </location>
</feature>
<keyword evidence="1" id="KW-0812">Transmembrane</keyword>
<dbReference type="AlphaFoldDB" id="A0A8B8BIA5"/>
<dbReference type="Proteomes" id="UP000694844">
    <property type="component" value="Chromosome 8"/>
</dbReference>
<gene>
    <name evidence="4" type="primary">LOC111110371</name>
</gene>
<keyword evidence="1" id="KW-0472">Membrane</keyword>
<dbReference type="GeneID" id="111110371"/>
<name>A0A8B8BIA5_CRAVI</name>
<sequence>MDKLLMFLLLTCITELTAVHIDSVVMCPALSVWEARSMTFCSDDPSMYHCLEDQAGELTEICIRPTYIERGHYPVVSIDRKVLKPVKCPPTHFQPNGQMSNEYKKIKCSYMKSVCNDDGEEDCSDGNNVEDRTCRCDYTMGYRASVYFVKNPLNKACFQPSAVDNGCIMFNCSEGKELNPAYQCVEKCRPGFRRRRYEFVCKEDNSIQSTKSEITSTTSAITPLVPKTPSITKDFPEKVLITANDSYAFTAAAVTSSVIGGVVLILLITVIILKTRKRTSVPQHIHEHKHIYGDCKFEDHNVNIGRVDNLIIGEGNIDIRESTEIEE</sequence>
<evidence type="ECO:0000256" key="1">
    <source>
        <dbReference type="SAM" id="Phobius"/>
    </source>
</evidence>
<protein>
    <submittedName>
        <fullName evidence="4">Uncharacterized protein LOC111110371 isoform X1</fullName>
    </submittedName>
</protein>
<feature type="chain" id="PRO_5034836915" evidence="2">
    <location>
        <begin position="19"/>
        <end position="327"/>
    </location>
</feature>
<dbReference type="RefSeq" id="XP_022302554.1">
    <property type="nucleotide sequence ID" value="XM_022446846.1"/>
</dbReference>
<reference evidence="4" key="1">
    <citation type="submission" date="2025-08" db="UniProtKB">
        <authorList>
            <consortium name="RefSeq"/>
        </authorList>
    </citation>
    <scope>IDENTIFICATION</scope>
    <source>
        <tissue evidence="4">Whole sample</tissue>
    </source>
</reference>